<feature type="compositionally biased region" description="Polar residues" evidence="1">
    <location>
        <begin position="16"/>
        <end position="25"/>
    </location>
</feature>
<accession>A0ABR4IMH8</accession>
<sequence>MNITPPRKKNPPPTTENLKTQDTSKIDASNIHKIFAKRLHSLSVTATLNRNQPHPHPVDAKIAIQCLDTLDSLFDGISDKKQEKNLSLPLITSRDAGIKSKDGPTKNDTSTKKDTSTKPEPASKGSIFDESTSGRIWTHLPFELQSIHKELSEVVTETSKHRYEDFQIFEAMNRQIYTLKTENADLEDQNKTLHAHCQDDLTEWESLRGTIRGLADYITSWKQDCDSAGAGQVIPEAPFDGVKAWLSGWESLEEGFQKRKTGRTVKRRAAYSAKEREKVVERQEIENILE</sequence>
<feature type="compositionally biased region" description="Basic and acidic residues" evidence="1">
    <location>
        <begin position="96"/>
        <end position="117"/>
    </location>
</feature>
<evidence type="ECO:0000313" key="2">
    <source>
        <dbReference type="EMBL" id="KAL2828982.1"/>
    </source>
</evidence>
<evidence type="ECO:0000256" key="1">
    <source>
        <dbReference type="SAM" id="MobiDB-lite"/>
    </source>
</evidence>
<dbReference type="Proteomes" id="UP001610335">
    <property type="component" value="Unassembled WGS sequence"/>
</dbReference>
<keyword evidence="3" id="KW-1185">Reference proteome</keyword>
<feature type="compositionally biased region" description="Basic residues" evidence="1">
    <location>
        <begin position="1"/>
        <end position="10"/>
    </location>
</feature>
<reference evidence="2 3" key="1">
    <citation type="submission" date="2024-07" db="EMBL/GenBank/DDBJ databases">
        <title>Section-level genome sequencing and comparative genomics of Aspergillus sections Usti and Cavernicolus.</title>
        <authorList>
            <consortium name="Lawrence Berkeley National Laboratory"/>
            <person name="Nybo J.L."/>
            <person name="Vesth T.C."/>
            <person name="Theobald S."/>
            <person name="Frisvad J.C."/>
            <person name="Larsen T.O."/>
            <person name="Kjaerboelling I."/>
            <person name="Rothschild-Mancinelli K."/>
            <person name="Lyhne E.K."/>
            <person name="Kogle M.E."/>
            <person name="Barry K."/>
            <person name="Clum A."/>
            <person name="Na H."/>
            <person name="Ledsgaard L."/>
            <person name="Lin J."/>
            <person name="Lipzen A."/>
            <person name="Kuo A."/>
            <person name="Riley R."/>
            <person name="Mondo S."/>
            <person name="LaButti K."/>
            <person name="Haridas S."/>
            <person name="Pangalinan J."/>
            <person name="Salamov A.A."/>
            <person name="Simmons B.A."/>
            <person name="Magnuson J.K."/>
            <person name="Chen J."/>
            <person name="Drula E."/>
            <person name="Henrissat B."/>
            <person name="Wiebenga A."/>
            <person name="Lubbers R.J."/>
            <person name="Gomes A.C."/>
            <person name="Makela M.R."/>
            <person name="Stajich J."/>
            <person name="Grigoriev I.V."/>
            <person name="Mortensen U.H."/>
            <person name="De vries R.P."/>
            <person name="Baker S.E."/>
            <person name="Andersen M.R."/>
        </authorList>
    </citation>
    <scope>NUCLEOTIDE SEQUENCE [LARGE SCALE GENOMIC DNA]</scope>
    <source>
        <strain evidence="2 3">CBS 600.67</strain>
    </source>
</reference>
<protein>
    <submittedName>
        <fullName evidence="2">Uncharacterized protein</fullName>
    </submittedName>
</protein>
<proteinExistence type="predicted"/>
<comment type="caution">
    <text evidence="2">The sequence shown here is derived from an EMBL/GenBank/DDBJ whole genome shotgun (WGS) entry which is preliminary data.</text>
</comment>
<gene>
    <name evidence="2" type="ORF">BDW59DRAFT_159380</name>
</gene>
<name>A0ABR4IMH8_9EURO</name>
<organism evidence="2 3">
    <name type="scientific">Aspergillus cavernicola</name>
    <dbReference type="NCBI Taxonomy" id="176166"/>
    <lineage>
        <taxon>Eukaryota</taxon>
        <taxon>Fungi</taxon>
        <taxon>Dikarya</taxon>
        <taxon>Ascomycota</taxon>
        <taxon>Pezizomycotina</taxon>
        <taxon>Eurotiomycetes</taxon>
        <taxon>Eurotiomycetidae</taxon>
        <taxon>Eurotiales</taxon>
        <taxon>Aspergillaceae</taxon>
        <taxon>Aspergillus</taxon>
        <taxon>Aspergillus subgen. Nidulantes</taxon>
    </lineage>
</organism>
<evidence type="ECO:0000313" key="3">
    <source>
        <dbReference type="Proteomes" id="UP001610335"/>
    </source>
</evidence>
<feature type="region of interest" description="Disordered" evidence="1">
    <location>
        <begin position="95"/>
        <end position="129"/>
    </location>
</feature>
<feature type="region of interest" description="Disordered" evidence="1">
    <location>
        <begin position="1"/>
        <end position="25"/>
    </location>
</feature>
<dbReference type="EMBL" id="JBFXLS010000018">
    <property type="protein sequence ID" value="KAL2828982.1"/>
    <property type="molecule type" value="Genomic_DNA"/>
</dbReference>